<keyword evidence="1" id="KW-1133">Transmembrane helix</keyword>
<dbReference type="AlphaFoldDB" id="A0A0S4LFQ0"/>
<name>A0A0S4LFQ0_9BACT</name>
<feature type="transmembrane region" description="Helical" evidence="1">
    <location>
        <begin position="98"/>
        <end position="119"/>
    </location>
</feature>
<dbReference type="EMBL" id="CZQA01000008">
    <property type="protein sequence ID" value="CUS35408.1"/>
    <property type="molecule type" value="Genomic_DNA"/>
</dbReference>
<sequence length="159" mass="16293">MYRVIIGIVMFGSVLSSPLYAEPQSEKVSSLVQHFSASAPSAESDVGGVGEVDTGYSLLRAAEEDNRRLLALCIMGTAILALAFVLTILNKRGAPPESIVAGSGLVLVIFATVLVATLAKSDQQLTAPIGILGAIAGYLFGKSAKGAEAGQKSEKAGSP</sequence>
<proteinExistence type="predicted"/>
<evidence type="ECO:0000313" key="3">
    <source>
        <dbReference type="Proteomes" id="UP000199032"/>
    </source>
</evidence>
<evidence type="ECO:0000313" key="2">
    <source>
        <dbReference type="EMBL" id="CUS35408.1"/>
    </source>
</evidence>
<feature type="transmembrane region" description="Helical" evidence="1">
    <location>
        <begin position="69"/>
        <end position="89"/>
    </location>
</feature>
<accession>A0A0S4LFQ0</accession>
<protein>
    <submittedName>
        <fullName evidence="2">Uncharacterized protein</fullName>
    </submittedName>
</protein>
<reference evidence="2 3" key="1">
    <citation type="submission" date="2015-10" db="EMBL/GenBank/DDBJ databases">
        <authorList>
            <person name="Gilbert D.G."/>
        </authorList>
    </citation>
    <scope>NUCLEOTIDE SEQUENCE [LARGE SCALE GENOMIC DNA]</scope>
    <source>
        <strain evidence="2">COMA1</strain>
    </source>
</reference>
<dbReference type="STRING" id="1742972.COMA1_20262"/>
<organism evidence="2 3">
    <name type="scientific">Candidatus Nitrospira nitrosa</name>
    <dbReference type="NCBI Taxonomy" id="1742972"/>
    <lineage>
        <taxon>Bacteria</taxon>
        <taxon>Pseudomonadati</taxon>
        <taxon>Nitrospirota</taxon>
        <taxon>Nitrospiria</taxon>
        <taxon>Nitrospirales</taxon>
        <taxon>Nitrospiraceae</taxon>
        <taxon>Nitrospira</taxon>
    </lineage>
</organism>
<dbReference type="Proteomes" id="UP000199032">
    <property type="component" value="Unassembled WGS sequence"/>
</dbReference>
<keyword evidence="1" id="KW-0812">Transmembrane</keyword>
<evidence type="ECO:0000256" key="1">
    <source>
        <dbReference type="SAM" id="Phobius"/>
    </source>
</evidence>
<keyword evidence="3" id="KW-1185">Reference proteome</keyword>
<keyword evidence="1" id="KW-0472">Membrane</keyword>
<gene>
    <name evidence="2" type="ORF">COMA1_20262</name>
</gene>